<protein>
    <submittedName>
        <fullName evidence="2">Uncharacterized protein</fullName>
    </submittedName>
</protein>
<evidence type="ECO:0000313" key="2">
    <source>
        <dbReference type="EMBL" id="CAZ96034.1"/>
    </source>
</evidence>
<feature type="compositionally biased region" description="Polar residues" evidence="1">
    <location>
        <begin position="50"/>
        <end position="62"/>
    </location>
</feature>
<feature type="region of interest" description="Disordered" evidence="1">
    <location>
        <begin position="42"/>
        <end position="62"/>
    </location>
</feature>
<reference evidence="2 3" key="2">
    <citation type="journal article" date="2012" name="Environ. Microbiol.">
        <title>Characterization of the first alginolytic operons in a marine bacterium: from their emergence in marine Flavobacteriia to their independent transfers to marine Proteobacteria and human gut Bacteroides.</title>
        <authorList>
            <person name="Thomas F."/>
            <person name="Barbeyron T."/>
            <person name="Tonon T."/>
            <person name="Genicot S."/>
            <person name="Czjzek M."/>
            <person name="Michel G."/>
        </authorList>
    </citation>
    <scope>NUCLEOTIDE SEQUENCE [LARGE SCALE GENOMIC DNA]</scope>
    <source>
        <strain evidence="3">DSM 12802 / CCUG 47099 / CIP 106680 / NCIMB 13871 / Dsij</strain>
    </source>
</reference>
<organism evidence="2 3">
    <name type="scientific">Zobellia galactanivorans (strain DSM 12802 / CCUG 47099 / CIP 106680 / NCIMB 13871 / Dsij)</name>
    <dbReference type="NCBI Taxonomy" id="63186"/>
    <lineage>
        <taxon>Bacteria</taxon>
        <taxon>Pseudomonadati</taxon>
        <taxon>Bacteroidota</taxon>
        <taxon>Flavobacteriia</taxon>
        <taxon>Flavobacteriales</taxon>
        <taxon>Flavobacteriaceae</taxon>
        <taxon>Zobellia</taxon>
    </lineage>
</organism>
<keyword evidence="3" id="KW-1185">Reference proteome</keyword>
<accession>G0L592</accession>
<sequence>MNTFKPMLPNGCIQQGSKNCLKHLFLWMVCSLSTLEKNIRERGSEPGSVGRTTLIQKTSSLQ</sequence>
<name>G0L592_ZOBGA</name>
<dbReference type="AlphaFoldDB" id="G0L592"/>
<gene>
    <name evidence="2" type="ordered locus">zobellia_1974</name>
</gene>
<reference evidence="3" key="1">
    <citation type="submission" date="2009-07" db="EMBL/GenBank/DDBJ databases">
        <title>Complete genome sequence of Zobellia galactanivorans Dsij.</title>
        <authorList>
            <consortium name="Genoscope - CEA"/>
        </authorList>
    </citation>
    <scope>NUCLEOTIDE SEQUENCE [LARGE SCALE GENOMIC DNA]</scope>
    <source>
        <strain evidence="3">DSM 12802 / CCUG 47099 / CIP 106680 / NCIMB 13871 / Dsij</strain>
    </source>
</reference>
<evidence type="ECO:0000256" key="1">
    <source>
        <dbReference type="SAM" id="MobiDB-lite"/>
    </source>
</evidence>
<dbReference type="KEGG" id="zga:ZOBELLIA_1974"/>
<evidence type="ECO:0000313" key="3">
    <source>
        <dbReference type="Proteomes" id="UP000008898"/>
    </source>
</evidence>
<dbReference type="HOGENOM" id="CLU_2903447_0_0_10"/>
<dbReference type="EMBL" id="FP476056">
    <property type="protein sequence ID" value="CAZ96034.1"/>
    <property type="molecule type" value="Genomic_DNA"/>
</dbReference>
<dbReference type="Proteomes" id="UP000008898">
    <property type="component" value="Chromosome"/>
</dbReference>
<proteinExistence type="predicted"/>